<proteinExistence type="predicted"/>
<protein>
    <submittedName>
        <fullName evidence="1">Uncharacterized protein</fullName>
    </submittedName>
</protein>
<name>A0ACC3BMK3_PYRYE</name>
<organism evidence="1 2">
    <name type="scientific">Pyropia yezoensis</name>
    <name type="common">Susabi-nori</name>
    <name type="synonym">Porphyra yezoensis</name>
    <dbReference type="NCBI Taxonomy" id="2788"/>
    <lineage>
        <taxon>Eukaryota</taxon>
        <taxon>Rhodophyta</taxon>
        <taxon>Bangiophyceae</taxon>
        <taxon>Bangiales</taxon>
        <taxon>Bangiaceae</taxon>
        <taxon>Pyropia</taxon>
    </lineage>
</organism>
<dbReference type="Proteomes" id="UP000798662">
    <property type="component" value="Chromosome 1"/>
</dbReference>
<comment type="caution">
    <text evidence="1">The sequence shown here is derived from an EMBL/GenBank/DDBJ whole genome shotgun (WGS) entry which is preliminary data.</text>
</comment>
<gene>
    <name evidence="1" type="ORF">I4F81_001739</name>
</gene>
<reference evidence="1" key="1">
    <citation type="submission" date="2019-11" db="EMBL/GenBank/DDBJ databases">
        <title>Nori genome reveals adaptations in red seaweeds to the harsh intertidal environment.</title>
        <authorList>
            <person name="Wang D."/>
            <person name="Mao Y."/>
        </authorList>
    </citation>
    <scope>NUCLEOTIDE SEQUENCE</scope>
    <source>
        <tissue evidence="1">Gametophyte</tissue>
    </source>
</reference>
<evidence type="ECO:0000313" key="1">
    <source>
        <dbReference type="EMBL" id="KAK1859142.1"/>
    </source>
</evidence>
<accession>A0ACC3BMK3</accession>
<evidence type="ECO:0000313" key="2">
    <source>
        <dbReference type="Proteomes" id="UP000798662"/>
    </source>
</evidence>
<dbReference type="EMBL" id="CM020618">
    <property type="protein sequence ID" value="KAK1859142.1"/>
    <property type="molecule type" value="Genomic_DNA"/>
</dbReference>
<keyword evidence="2" id="KW-1185">Reference proteome</keyword>
<sequence>MPPRIWMPNVRMRLKLRPAPSEAGRVTMPEAGMEGTFRTQTLVVETPPQLTKVEAKTLLSSVYGMHIDQVASLNMMGSRQRIAFKPGDSRGTIKKEKDTKRFYVKLSSAVDVPTVPKQSLMPGWKDPAVGAVGIVAPTPCSAPPQVPCPATGPVEPRQGGVQ</sequence>